<dbReference type="InterPro" id="IPR021307">
    <property type="entry name" value="DUF2884"/>
</dbReference>
<keyword evidence="1" id="KW-0732">Signal</keyword>
<dbReference type="Proteomes" id="UP001595962">
    <property type="component" value="Unassembled WGS sequence"/>
</dbReference>
<feature type="chain" id="PRO_5046124303" evidence="1">
    <location>
        <begin position="18"/>
        <end position="252"/>
    </location>
</feature>
<comment type="caution">
    <text evidence="2">The sequence shown here is derived from an EMBL/GenBank/DDBJ whole genome shotgun (WGS) entry which is preliminary data.</text>
</comment>
<dbReference type="EMBL" id="JBHSGB010000006">
    <property type="protein sequence ID" value="MFC4654604.1"/>
    <property type="molecule type" value="Genomic_DNA"/>
</dbReference>
<evidence type="ECO:0000313" key="3">
    <source>
        <dbReference type="Proteomes" id="UP001595962"/>
    </source>
</evidence>
<accession>A0ABV9JK38</accession>
<gene>
    <name evidence="2" type="ORF">ACFO3I_06175</name>
</gene>
<reference evidence="3" key="1">
    <citation type="journal article" date="2019" name="Int. J. Syst. Evol. Microbiol.">
        <title>The Global Catalogue of Microorganisms (GCM) 10K type strain sequencing project: providing services to taxonomists for standard genome sequencing and annotation.</title>
        <authorList>
            <consortium name="The Broad Institute Genomics Platform"/>
            <consortium name="The Broad Institute Genome Sequencing Center for Infectious Disease"/>
            <person name="Wu L."/>
            <person name="Ma J."/>
        </authorList>
    </citation>
    <scope>NUCLEOTIDE SEQUENCE [LARGE SCALE GENOMIC DNA]</scope>
    <source>
        <strain evidence="3">DT28</strain>
    </source>
</reference>
<dbReference type="Pfam" id="PF11101">
    <property type="entry name" value="DUF2884"/>
    <property type="match status" value="1"/>
</dbReference>
<evidence type="ECO:0000256" key="1">
    <source>
        <dbReference type="SAM" id="SignalP"/>
    </source>
</evidence>
<keyword evidence="3" id="KW-1185">Reference proteome</keyword>
<dbReference type="RefSeq" id="WP_377332608.1">
    <property type="nucleotide sequence ID" value="NZ_JBHSGB010000006.1"/>
</dbReference>
<name>A0ABV9JK38_9GAMM</name>
<sequence>MRWLMMVCLVISGSSWADECAMAFRHGILISPEQIRVQTANRTAFQINNDKQLFIRGEWITLTAEEQELLQRYSHLLRKFVPEVVGIAVDGVELGLSAIESMLSGLGDSSQQEEWQQLIRESTYQLTSRFVRSGDHFYLAPQSLHELDSFLHGELKHQLKNLAKQTVGAVWEALRDALRQSDDNFERTESPNWQPLGELVSKINSGLDQKAGELEQKSALFCQRLTELDQIETELQQRVPQLVQYDVIIAKP</sequence>
<proteinExistence type="predicted"/>
<evidence type="ECO:0000313" key="2">
    <source>
        <dbReference type="EMBL" id="MFC4654604.1"/>
    </source>
</evidence>
<feature type="signal peptide" evidence="1">
    <location>
        <begin position="1"/>
        <end position="17"/>
    </location>
</feature>
<protein>
    <submittedName>
        <fullName evidence="2">DUF2884 family protein</fullName>
    </submittedName>
</protein>
<organism evidence="2 3">
    <name type="scientific">Rheinheimera marina</name>
    <dbReference type="NCBI Taxonomy" id="1774958"/>
    <lineage>
        <taxon>Bacteria</taxon>
        <taxon>Pseudomonadati</taxon>
        <taxon>Pseudomonadota</taxon>
        <taxon>Gammaproteobacteria</taxon>
        <taxon>Chromatiales</taxon>
        <taxon>Chromatiaceae</taxon>
        <taxon>Rheinheimera</taxon>
    </lineage>
</organism>